<dbReference type="Proteomes" id="UP001310890">
    <property type="component" value="Unassembled WGS sequence"/>
</dbReference>
<evidence type="ECO:0000256" key="6">
    <source>
        <dbReference type="ARBA" id="ARBA00022617"/>
    </source>
</evidence>
<feature type="signal peptide" evidence="16">
    <location>
        <begin position="1"/>
        <end position="19"/>
    </location>
</feature>
<dbReference type="PANTHER" id="PTHR37928:SF2">
    <property type="entry name" value="GPI ANCHORED CFEM DOMAIN PROTEIN (AFU_ORTHOLOGUE AFUA_6G10580)"/>
    <property type="match status" value="1"/>
</dbReference>
<keyword evidence="13" id="KW-0325">Glycoprotein</keyword>
<evidence type="ECO:0000256" key="9">
    <source>
        <dbReference type="ARBA" id="ARBA00022729"/>
    </source>
</evidence>
<evidence type="ECO:0000313" key="19">
    <source>
        <dbReference type="Proteomes" id="UP001310890"/>
    </source>
</evidence>
<feature type="chain" id="PRO_5042859350" description="CFEM domain-containing protein" evidence="16">
    <location>
        <begin position="20"/>
        <end position="192"/>
    </location>
</feature>
<feature type="binding site" description="axial binding residue" evidence="15">
    <location>
        <position position="45"/>
    </location>
    <ligand>
        <name>heme</name>
        <dbReference type="ChEBI" id="CHEBI:30413"/>
    </ligand>
    <ligandPart>
        <name>Fe</name>
        <dbReference type="ChEBI" id="CHEBI:18248"/>
    </ligandPart>
</feature>
<evidence type="ECO:0000256" key="8">
    <source>
        <dbReference type="ARBA" id="ARBA00022723"/>
    </source>
</evidence>
<evidence type="ECO:0000256" key="10">
    <source>
        <dbReference type="ARBA" id="ARBA00023004"/>
    </source>
</evidence>
<keyword evidence="7" id="KW-0336">GPI-anchor</keyword>
<comment type="similarity">
    <text evidence="3">Belongs to the RBT5 family.</text>
</comment>
<evidence type="ECO:0000256" key="4">
    <source>
        <dbReference type="ARBA" id="ARBA00022475"/>
    </source>
</evidence>
<dbReference type="Pfam" id="PF05730">
    <property type="entry name" value="CFEM"/>
    <property type="match status" value="1"/>
</dbReference>
<evidence type="ECO:0000256" key="3">
    <source>
        <dbReference type="ARBA" id="ARBA00010031"/>
    </source>
</evidence>
<dbReference type="GO" id="GO:0005886">
    <property type="term" value="C:plasma membrane"/>
    <property type="evidence" value="ECO:0007669"/>
    <property type="project" value="UniProtKB-SubCell"/>
</dbReference>
<comment type="caution">
    <text evidence="15">Lacks conserved residue(s) required for the propagation of feature annotation.</text>
</comment>
<dbReference type="InterPro" id="IPR008427">
    <property type="entry name" value="Extracellular_membr_CFEM_dom"/>
</dbReference>
<evidence type="ECO:0000256" key="15">
    <source>
        <dbReference type="PROSITE-ProRule" id="PRU01356"/>
    </source>
</evidence>
<gene>
    <name evidence="18" type="ORF">LTR62_005835</name>
</gene>
<dbReference type="EMBL" id="JAVRRL010000049">
    <property type="protein sequence ID" value="KAK5110483.1"/>
    <property type="molecule type" value="Genomic_DNA"/>
</dbReference>
<dbReference type="GO" id="GO:0098552">
    <property type="term" value="C:side of membrane"/>
    <property type="evidence" value="ECO:0007669"/>
    <property type="project" value="UniProtKB-KW"/>
</dbReference>
<sequence>MKSFAAATVLAAIATTAVAQLSNLPTCALSPAIAAIGSSGCATTDIKCICSNTAFISALEPAIAAACSPADQAKALAAAQGLCTQAGVSLALPASGSAPATSMTSAAMTSSMAASATAASTTTATTDVTLVYPSASMMPNATMTQSMKASGSMMASMSSMPAAYTGAAATQGVLSGVVGIVAAGAGLAMAFA</sequence>
<evidence type="ECO:0000256" key="12">
    <source>
        <dbReference type="ARBA" id="ARBA00023157"/>
    </source>
</evidence>
<reference evidence="18" key="1">
    <citation type="submission" date="2023-08" db="EMBL/GenBank/DDBJ databases">
        <title>Black Yeasts Isolated from many extreme environments.</title>
        <authorList>
            <person name="Coleine C."/>
            <person name="Stajich J.E."/>
            <person name="Selbmann L."/>
        </authorList>
    </citation>
    <scope>NUCLEOTIDE SEQUENCE</scope>
    <source>
        <strain evidence="18">CCFEE 5401</strain>
    </source>
</reference>
<keyword evidence="6 15" id="KW-0349">Heme</keyword>
<evidence type="ECO:0000256" key="11">
    <source>
        <dbReference type="ARBA" id="ARBA00023136"/>
    </source>
</evidence>
<proteinExistence type="inferred from homology"/>
<dbReference type="GO" id="GO:0005576">
    <property type="term" value="C:extracellular region"/>
    <property type="evidence" value="ECO:0007669"/>
    <property type="project" value="UniProtKB-SubCell"/>
</dbReference>
<dbReference type="AlphaFoldDB" id="A0AAN7TKF9"/>
<evidence type="ECO:0000256" key="16">
    <source>
        <dbReference type="SAM" id="SignalP"/>
    </source>
</evidence>
<feature type="disulfide bond" evidence="15">
    <location>
        <begin position="50"/>
        <end position="83"/>
    </location>
</feature>
<comment type="caution">
    <text evidence="18">The sequence shown here is derived from an EMBL/GenBank/DDBJ whole genome shotgun (WGS) entry which is preliminary data.</text>
</comment>
<keyword evidence="12 15" id="KW-1015">Disulfide bond</keyword>
<dbReference type="PANTHER" id="PTHR37928">
    <property type="entry name" value="CFEM DOMAIN PROTEIN (AFU_ORTHOLOGUE AFUA_6G14090)"/>
    <property type="match status" value="1"/>
</dbReference>
<evidence type="ECO:0000313" key="18">
    <source>
        <dbReference type="EMBL" id="KAK5110483.1"/>
    </source>
</evidence>
<evidence type="ECO:0000256" key="13">
    <source>
        <dbReference type="ARBA" id="ARBA00023180"/>
    </source>
</evidence>
<evidence type="ECO:0000256" key="2">
    <source>
        <dbReference type="ARBA" id="ARBA00004613"/>
    </source>
</evidence>
<organism evidence="18 19">
    <name type="scientific">Meristemomyces frigidus</name>
    <dbReference type="NCBI Taxonomy" id="1508187"/>
    <lineage>
        <taxon>Eukaryota</taxon>
        <taxon>Fungi</taxon>
        <taxon>Dikarya</taxon>
        <taxon>Ascomycota</taxon>
        <taxon>Pezizomycotina</taxon>
        <taxon>Dothideomycetes</taxon>
        <taxon>Dothideomycetidae</taxon>
        <taxon>Mycosphaerellales</taxon>
        <taxon>Teratosphaeriaceae</taxon>
        <taxon>Meristemomyces</taxon>
    </lineage>
</organism>
<keyword evidence="10 15" id="KW-0408">Iron</keyword>
<comment type="subcellular location">
    <subcellularLocation>
        <location evidence="1">Cell membrane</location>
        <topology evidence="1">Lipid-anchor</topology>
        <topology evidence="1">GPI-anchor</topology>
    </subcellularLocation>
    <subcellularLocation>
        <location evidence="2">Secreted</location>
    </subcellularLocation>
</comment>
<dbReference type="PROSITE" id="PS52012">
    <property type="entry name" value="CFEM"/>
    <property type="match status" value="1"/>
</dbReference>
<keyword evidence="9 16" id="KW-0732">Signal</keyword>
<dbReference type="InterPro" id="IPR051735">
    <property type="entry name" value="CFEM_domain"/>
</dbReference>
<evidence type="ECO:0000259" key="17">
    <source>
        <dbReference type="PROSITE" id="PS52012"/>
    </source>
</evidence>
<evidence type="ECO:0000256" key="7">
    <source>
        <dbReference type="ARBA" id="ARBA00022622"/>
    </source>
</evidence>
<protein>
    <recommendedName>
        <fullName evidence="17">CFEM domain-containing protein</fullName>
    </recommendedName>
</protein>
<name>A0AAN7TKF9_9PEZI</name>
<evidence type="ECO:0000256" key="14">
    <source>
        <dbReference type="ARBA" id="ARBA00023288"/>
    </source>
</evidence>
<dbReference type="GO" id="GO:0046872">
    <property type="term" value="F:metal ion binding"/>
    <property type="evidence" value="ECO:0007669"/>
    <property type="project" value="UniProtKB-UniRule"/>
</dbReference>
<feature type="domain" description="CFEM" evidence="17">
    <location>
        <begin position="1"/>
        <end position="110"/>
    </location>
</feature>
<keyword evidence="5" id="KW-0964">Secreted</keyword>
<keyword evidence="11" id="KW-0472">Membrane</keyword>
<feature type="disulfide bond" evidence="15">
    <location>
        <begin position="27"/>
        <end position="67"/>
    </location>
</feature>
<keyword evidence="8 15" id="KW-0479">Metal-binding</keyword>
<keyword evidence="4" id="KW-1003">Cell membrane</keyword>
<evidence type="ECO:0000256" key="1">
    <source>
        <dbReference type="ARBA" id="ARBA00004609"/>
    </source>
</evidence>
<evidence type="ECO:0000256" key="5">
    <source>
        <dbReference type="ARBA" id="ARBA00022525"/>
    </source>
</evidence>
<dbReference type="SMART" id="SM00747">
    <property type="entry name" value="CFEM"/>
    <property type="match status" value="1"/>
</dbReference>
<keyword evidence="14" id="KW-0449">Lipoprotein</keyword>
<accession>A0AAN7TKF9</accession>
<feature type="disulfide bond" evidence="15">
    <location>
        <begin position="41"/>
        <end position="48"/>
    </location>
</feature>